<dbReference type="AlphaFoldDB" id="A0A6J6LSV8"/>
<name>A0A6J6LSV8_9ZZZZ</name>
<proteinExistence type="predicted"/>
<dbReference type="EMBL" id="CAEZWE010000092">
    <property type="protein sequence ID" value="CAB4664118.1"/>
    <property type="molecule type" value="Genomic_DNA"/>
</dbReference>
<sequence>MQNNGARIVGTRSGADICGGFSIGAECVVEGAVGVVAHDSKVCLTVYLCFSGDENLAVGVNCNRVCLVAAIIKVGGDYAISTEAVVEGAVGVIAHDPKVKISIGVGVASNDDFALILIFVDDNLTSPVVAVVNAGSGFAISTEAVVEGAVGVVTHDGNVVLFPNSGFSRDDNFPI</sequence>
<accession>A0A6J6LSV8</accession>
<evidence type="ECO:0000313" key="1">
    <source>
        <dbReference type="EMBL" id="CAB4664118.1"/>
    </source>
</evidence>
<organism evidence="1">
    <name type="scientific">freshwater metagenome</name>
    <dbReference type="NCBI Taxonomy" id="449393"/>
    <lineage>
        <taxon>unclassified sequences</taxon>
        <taxon>metagenomes</taxon>
        <taxon>ecological metagenomes</taxon>
    </lineage>
</organism>
<reference evidence="1" key="1">
    <citation type="submission" date="2020-05" db="EMBL/GenBank/DDBJ databases">
        <authorList>
            <person name="Chiriac C."/>
            <person name="Salcher M."/>
            <person name="Ghai R."/>
            <person name="Kavagutti S V."/>
        </authorList>
    </citation>
    <scope>NUCLEOTIDE SEQUENCE</scope>
</reference>
<gene>
    <name evidence="1" type="ORF">UFOPK2169_01608</name>
</gene>
<protein>
    <submittedName>
        <fullName evidence="1">Unannotated protein</fullName>
    </submittedName>
</protein>